<dbReference type="Pfam" id="PF06985">
    <property type="entry name" value="HET"/>
    <property type="match status" value="1"/>
</dbReference>
<proteinExistence type="predicted"/>
<feature type="transmembrane region" description="Helical" evidence="1">
    <location>
        <begin position="477"/>
        <end position="501"/>
    </location>
</feature>
<reference evidence="4 5" key="1">
    <citation type="submission" date="2014-04" db="EMBL/GenBank/DDBJ databases">
        <authorList>
            <consortium name="DOE Joint Genome Institute"/>
            <person name="Kuo A."/>
            <person name="Kohler A."/>
            <person name="Costa M.D."/>
            <person name="Nagy L.G."/>
            <person name="Floudas D."/>
            <person name="Copeland A."/>
            <person name="Barry K.W."/>
            <person name="Cichocki N."/>
            <person name="Veneault-Fourrey C."/>
            <person name="LaButti K."/>
            <person name="Lindquist E.A."/>
            <person name="Lipzen A."/>
            <person name="Lundell T."/>
            <person name="Morin E."/>
            <person name="Murat C."/>
            <person name="Sun H."/>
            <person name="Tunlid A."/>
            <person name="Henrissat B."/>
            <person name="Grigoriev I.V."/>
            <person name="Hibbett D.S."/>
            <person name="Martin F."/>
            <person name="Nordberg H.P."/>
            <person name="Cantor M.N."/>
            <person name="Hua S.X."/>
        </authorList>
    </citation>
    <scope>NUCLEOTIDE SEQUENCE [LARGE SCALE GENOMIC DNA]</scope>
    <source>
        <strain evidence="4 5">Marx 270</strain>
    </source>
</reference>
<keyword evidence="1" id="KW-1133">Transmembrane helix</keyword>
<dbReference type="AlphaFoldDB" id="A0A0C3IAF7"/>
<evidence type="ECO:0000256" key="1">
    <source>
        <dbReference type="SAM" id="Phobius"/>
    </source>
</evidence>
<keyword evidence="5" id="KW-1185">Reference proteome</keyword>
<reference evidence="5" key="2">
    <citation type="submission" date="2015-01" db="EMBL/GenBank/DDBJ databases">
        <title>Evolutionary Origins and Diversification of the Mycorrhizal Mutualists.</title>
        <authorList>
            <consortium name="DOE Joint Genome Institute"/>
            <consortium name="Mycorrhizal Genomics Consortium"/>
            <person name="Kohler A."/>
            <person name="Kuo A."/>
            <person name="Nagy L.G."/>
            <person name="Floudas D."/>
            <person name="Copeland A."/>
            <person name="Barry K.W."/>
            <person name="Cichocki N."/>
            <person name="Veneault-Fourrey C."/>
            <person name="LaButti K."/>
            <person name="Lindquist E.A."/>
            <person name="Lipzen A."/>
            <person name="Lundell T."/>
            <person name="Morin E."/>
            <person name="Murat C."/>
            <person name="Riley R."/>
            <person name="Ohm R."/>
            <person name="Sun H."/>
            <person name="Tunlid A."/>
            <person name="Henrissat B."/>
            <person name="Grigoriev I.V."/>
            <person name="Hibbett D.S."/>
            <person name="Martin F."/>
        </authorList>
    </citation>
    <scope>NUCLEOTIDE SEQUENCE [LARGE SCALE GENOMIC DNA]</scope>
    <source>
        <strain evidence="5">Marx 270</strain>
    </source>
</reference>
<dbReference type="Proteomes" id="UP000054217">
    <property type="component" value="Unassembled WGS sequence"/>
</dbReference>
<feature type="transmembrane region" description="Helical" evidence="1">
    <location>
        <begin position="513"/>
        <end position="535"/>
    </location>
</feature>
<dbReference type="PANTHER" id="PTHR10622">
    <property type="entry name" value="HET DOMAIN-CONTAINING PROTEIN"/>
    <property type="match status" value="1"/>
</dbReference>
<evidence type="ECO:0000259" key="2">
    <source>
        <dbReference type="Pfam" id="PF06985"/>
    </source>
</evidence>
<dbReference type="InParanoid" id="A0A0C3IAF7"/>
<feature type="domain" description="Heterokaryon incompatibility" evidence="2">
    <location>
        <begin position="39"/>
        <end position="134"/>
    </location>
</feature>
<keyword evidence="1" id="KW-0812">Transmembrane</keyword>
<feature type="transmembrane region" description="Helical" evidence="1">
    <location>
        <begin position="607"/>
        <end position="629"/>
    </location>
</feature>
<evidence type="ECO:0000313" key="5">
    <source>
        <dbReference type="Proteomes" id="UP000054217"/>
    </source>
</evidence>
<feature type="domain" description="DUF8212" evidence="3">
    <location>
        <begin position="251"/>
        <end position="361"/>
    </location>
</feature>
<gene>
    <name evidence="4" type="ORF">M404DRAFT_414347</name>
</gene>
<keyword evidence="1" id="KW-0472">Membrane</keyword>
<dbReference type="STRING" id="870435.A0A0C3IAF7"/>
<dbReference type="InterPro" id="IPR058525">
    <property type="entry name" value="DUF8212"/>
</dbReference>
<dbReference type="OrthoDB" id="2645604at2759"/>
<evidence type="ECO:0000259" key="3">
    <source>
        <dbReference type="Pfam" id="PF26640"/>
    </source>
</evidence>
<evidence type="ECO:0000313" key="4">
    <source>
        <dbReference type="EMBL" id="KIN94067.1"/>
    </source>
</evidence>
<dbReference type="PANTHER" id="PTHR10622:SF10">
    <property type="entry name" value="HET DOMAIN-CONTAINING PROTEIN"/>
    <property type="match status" value="1"/>
</dbReference>
<dbReference type="InterPro" id="IPR010730">
    <property type="entry name" value="HET"/>
</dbReference>
<organism evidence="4 5">
    <name type="scientific">Pisolithus tinctorius Marx 270</name>
    <dbReference type="NCBI Taxonomy" id="870435"/>
    <lineage>
        <taxon>Eukaryota</taxon>
        <taxon>Fungi</taxon>
        <taxon>Dikarya</taxon>
        <taxon>Basidiomycota</taxon>
        <taxon>Agaricomycotina</taxon>
        <taxon>Agaricomycetes</taxon>
        <taxon>Agaricomycetidae</taxon>
        <taxon>Boletales</taxon>
        <taxon>Sclerodermatineae</taxon>
        <taxon>Pisolithaceae</taxon>
        <taxon>Pisolithus</taxon>
    </lineage>
</organism>
<name>A0A0C3IAF7_PISTI</name>
<dbReference type="Pfam" id="PF26640">
    <property type="entry name" value="DUF8212"/>
    <property type="match status" value="1"/>
</dbReference>
<accession>A0A0C3IAF7</accession>
<sequence>MRLIDVEVFLERERQIKEGNVDRGTKPVLKELDDATTDYSILSHRWVGNEVNYKEMTKLAKMENRDEIRERSGYQKIVKSCERAKEDGLKWLWVDTCCIDKRNSTELSEAINSMFRWYQNSKKCYAYLHDVAAAGFPTSCDTGEYPGSSGWPEWFSRGWTLQELIAPTDLQFFNKVWQPIGDKRNLSTTLEKITRVPSGILEEGLDSDRPSVAQIMSWAADRKTTRDEDRAYSLMGLVGINMPMLYGEGEKAFLRFQHEIMRKSNDQTIFAWNPTSETPEASGVLADKPSHFRDCHDIIRIKPEEFHSMLRAMSFDGVSFYDLNPWREFWPSWKFTLADVEESHISTVADVGIRVRLPFIPYPGYPLVSKVVLACKKRDSSTPITIDVVCWRSIFYRFTGAVGWHPLSDSYQYSKVTLAYEHTGAPSGFVIDKPDGVAATLREVCAIEPRVADGGNPQHFSVTRAETHHVVDERLRILALLTYYLCLCAVISTIFLLGITLGGHCSWFACGEAVLLLSCLFWTSLEVSAITPVVYPRTENTLPPRNYILKFRDEIVVLTGDQRAITSITRAETIFPLQTLRTMRVVAVILQAIPFAALMKVPTDGNLVSFSLLFAQFLTMVVIQIIWIIERQKLLRYHALILALGRPKLTKYTFGSREPAVVLALLLSGTEKADEVMNELSLTQDSKAWKKWKTIVLAHIKNGGRFNVESSDWDDGTWTGTEKENLNRLFQDARKAYQVFEEHFKESVSQNVR</sequence>
<dbReference type="HOGENOM" id="CLU_019844_0_0_1"/>
<protein>
    <submittedName>
        <fullName evidence="4">Uncharacterized protein</fullName>
    </submittedName>
</protein>
<dbReference type="EMBL" id="KN832115">
    <property type="protein sequence ID" value="KIN94067.1"/>
    <property type="molecule type" value="Genomic_DNA"/>
</dbReference>